<dbReference type="GO" id="GO:0051536">
    <property type="term" value="F:iron-sulfur cluster binding"/>
    <property type="evidence" value="ECO:0007669"/>
    <property type="project" value="UniProtKB-KW"/>
</dbReference>
<dbReference type="AlphaFoldDB" id="W4LUK2"/>
<dbReference type="GO" id="GO:0046872">
    <property type="term" value="F:metal ion binding"/>
    <property type="evidence" value="ECO:0007669"/>
    <property type="project" value="UniProtKB-KW"/>
</dbReference>
<dbReference type="PANTHER" id="PTHR42827">
    <property type="entry name" value="IRON-SULFUR CLUSTER-BINDING PROTEIN-RELATED"/>
    <property type="match status" value="1"/>
</dbReference>
<dbReference type="InterPro" id="IPR017896">
    <property type="entry name" value="4Fe4S_Fe-S-bd"/>
</dbReference>
<evidence type="ECO:0000256" key="2">
    <source>
        <dbReference type="ARBA" id="ARBA00023004"/>
    </source>
</evidence>
<reference evidence="5 6" key="1">
    <citation type="journal article" date="2014" name="Nature">
        <title>An environmental bacterial taxon with a large and distinct metabolic repertoire.</title>
        <authorList>
            <person name="Wilson M.C."/>
            <person name="Mori T."/>
            <person name="Ruckert C."/>
            <person name="Uria A.R."/>
            <person name="Helf M.J."/>
            <person name="Takada K."/>
            <person name="Gernert C."/>
            <person name="Steffens U.A."/>
            <person name="Heycke N."/>
            <person name="Schmitt S."/>
            <person name="Rinke C."/>
            <person name="Helfrich E.J."/>
            <person name="Brachmann A.O."/>
            <person name="Gurgui C."/>
            <person name="Wakimoto T."/>
            <person name="Kracht M."/>
            <person name="Crusemann M."/>
            <person name="Hentschel U."/>
            <person name="Abe I."/>
            <person name="Matsunaga S."/>
            <person name="Kalinowski J."/>
            <person name="Takeyama H."/>
            <person name="Piel J."/>
        </authorList>
    </citation>
    <scope>NUCLEOTIDE SEQUENCE [LARGE SCALE GENOMIC DNA]</scope>
    <source>
        <strain evidence="6">TSY2</strain>
    </source>
</reference>
<dbReference type="Pfam" id="PF12838">
    <property type="entry name" value="Fer4_7"/>
    <property type="match status" value="1"/>
</dbReference>
<dbReference type="PANTHER" id="PTHR42827:SF1">
    <property type="entry name" value="IRON-SULFUR CLUSTER-BINDING PROTEIN"/>
    <property type="match status" value="1"/>
</dbReference>
<evidence type="ECO:0000256" key="1">
    <source>
        <dbReference type="ARBA" id="ARBA00022723"/>
    </source>
</evidence>
<dbReference type="Gene3D" id="3.30.70.20">
    <property type="match status" value="1"/>
</dbReference>
<evidence type="ECO:0000313" key="5">
    <source>
        <dbReference type="EMBL" id="ETX01555.1"/>
    </source>
</evidence>
<dbReference type="Proteomes" id="UP000019140">
    <property type="component" value="Unassembled WGS sequence"/>
</dbReference>
<keyword evidence="2" id="KW-0408">Iron</keyword>
<proteinExistence type="predicted"/>
<protein>
    <recommendedName>
        <fullName evidence="4">4Fe-4S ferredoxin-type domain-containing protein</fullName>
    </recommendedName>
</protein>
<comment type="caution">
    <text evidence="5">The sequence shown here is derived from an EMBL/GenBank/DDBJ whole genome shotgun (WGS) entry which is preliminary data.</text>
</comment>
<dbReference type="SUPFAM" id="SSF54862">
    <property type="entry name" value="4Fe-4S ferredoxins"/>
    <property type="match status" value="1"/>
</dbReference>
<organism evidence="5 6">
    <name type="scientific">Candidatus Entotheonella gemina</name>
    <dbReference type="NCBI Taxonomy" id="1429439"/>
    <lineage>
        <taxon>Bacteria</taxon>
        <taxon>Pseudomonadati</taxon>
        <taxon>Nitrospinota/Tectimicrobiota group</taxon>
        <taxon>Candidatus Tectimicrobiota</taxon>
        <taxon>Candidatus Entotheonellia</taxon>
        <taxon>Candidatus Entotheonellales</taxon>
        <taxon>Candidatus Entotheonellaceae</taxon>
        <taxon>Candidatus Entotheonella</taxon>
    </lineage>
</organism>
<dbReference type="PROSITE" id="PS00198">
    <property type="entry name" value="4FE4S_FER_1"/>
    <property type="match status" value="1"/>
</dbReference>
<keyword evidence="1" id="KW-0479">Metal-binding</keyword>
<evidence type="ECO:0000259" key="4">
    <source>
        <dbReference type="PROSITE" id="PS51379"/>
    </source>
</evidence>
<dbReference type="EMBL" id="AZHX01001608">
    <property type="protein sequence ID" value="ETX01555.1"/>
    <property type="molecule type" value="Genomic_DNA"/>
</dbReference>
<feature type="domain" description="4Fe-4S ferredoxin-type" evidence="4">
    <location>
        <begin position="245"/>
        <end position="276"/>
    </location>
</feature>
<dbReference type="InterPro" id="IPR017900">
    <property type="entry name" value="4Fe4S_Fe_S_CS"/>
</dbReference>
<evidence type="ECO:0000256" key="3">
    <source>
        <dbReference type="ARBA" id="ARBA00023014"/>
    </source>
</evidence>
<dbReference type="HOGENOM" id="CLU_838593_0_0_7"/>
<name>W4LUK2_9BACT</name>
<keyword evidence="3" id="KW-0411">Iron-sulfur</keyword>
<keyword evidence="6" id="KW-1185">Reference proteome</keyword>
<sequence length="331" mass="37128">MRPQKGKSRKRTHLYEPTEELRRLFPAVSGNAINGLNEPEVRRPSPIYWHRTSMEAHGDLQNWMVENFNRHPELENIYRKGDRGPRHLDPVAPQATRESASDLTQQLKAFALSHEADLVGITPYQHIWTFEGYPEIQEQWVVMLGVVMDHARLDTAPGVPSAQEVADKYNRGVRVAATVSNWIHSKGYPATPHGGPWAGPFNLIPAALTCRFGELGKHGSIINRNYGSSFRLSAVLTDLPLVPDAPQRFGADDFCARCRVCADACPPDAIFDVKQLVRGEEKWYVDFDKCIPYFNETYGCGICIAACPWSTPGRAPKMAETWSRRATTSPS</sequence>
<dbReference type="PATRIC" id="fig|1429439.4.peg.6245"/>
<dbReference type="PROSITE" id="PS51379">
    <property type="entry name" value="4FE4S_FER_2"/>
    <property type="match status" value="1"/>
</dbReference>
<accession>W4LUK2</accession>
<evidence type="ECO:0000313" key="6">
    <source>
        <dbReference type="Proteomes" id="UP000019140"/>
    </source>
</evidence>
<gene>
    <name evidence="5" type="ORF">ETSY2_36990</name>
</gene>